<name>A0A0G0KBA6_9BACT</name>
<gene>
    <name evidence="5" type="ORF">US53_C0007G0015</name>
</gene>
<comment type="similarity">
    <text evidence="1 4">Belongs to the bacterial ribosomal protein bL19 family.</text>
</comment>
<comment type="function">
    <text evidence="4">This protein is located at the 30S-50S ribosomal subunit interface and may play a role in the structure and function of the aminoacyl-tRNA binding site.</text>
</comment>
<dbReference type="EMBL" id="LBTI01000007">
    <property type="protein sequence ID" value="KKQ37876.1"/>
    <property type="molecule type" value="Genomic_DNA"/>
</dbReference>
<dbReference type="Gene3D" id="2.30.30.790">
    <property type="match status" value="1"/>
</dbReference>
<evidence type="ECO:0000313" key="6">
    <source>
        <dbReference type="Proteomes" id="UP000034591"/>
    </source>
</evidence>
<dbReference type="PRINTS" id="PR00061">
    <property type="entry name" value="RIBOSOMALL19"/>
</dbReference>
<keyword evidence="3 4" id="KW-0687">Ribonucleoprotein</keyword>
<dbReference type="GO" id="GO:0003735">
    <property type="term" value="F:structural constituent of ribosome"/>
    <property type="evidence" value="ECO:0007669"/>
    <property type="project" value="InterPro"/>
</dbReference>
<evidence type="ECO:0000256" key="2">
    <source>
        <dbReference type="ARBA" id="ARBA00022980"/>
    </source>
</evidence>
<dbReference type="PANTHER" id="PTHR15680">
    <property type="entry name" value="RIBOSOMAL PROTEIN L19"/>
    <property type="match status" value="1"/>
</dbReference>
<dbReference type="GO" id="GO:0022625">
    <property type="term" value="C:cytosolic large ribosomal subunit"/>
    <property type="evidence" value="ECO:0007669"/>
    <property type="project" value="TreeGrafter"/>
</dbReference>
<dbReference type="InterPro" id="IPR001857">
    <property type="entry name" value="Ribosomal_bL19"/>
</dbReference>
<reference evidence="5 6" key="1">
    <citation type="journal article" date="2015" name="Nature">
        <title>rRNA introns, odd ribosomes, and small enigmatic genomes across a large radiation of phyla.</title>
        <authorList>
            <person name="Brown C.T."/>
            <person name="Hug L.A."/>
            <person name="Thomas B.C."/>
            <person name="Sharon I."/>
            <person name="Castelle C.J."/>
            <person name="Singh A."/>
            <person name="Wilkins M.J."/>
            <person name="Williams K.H."/>
            <person name="Banfield J.F."/>
        </authorList>
    </citation>
    <scope>NUCLEOTIDE SEQUENCE [LARGE SCALE GENOMIC DNA]</scope>
</reference>
<dbReference type="NCBIfam" id="TIGR01024">
    <property type="entry name" value="rplS_bact"/>
    <property type="match status" value="1"/>
</dbReference>
<dbReference type="Pfam" id="PF01245">
    <property type="entry name" value="Ribosomal_L19"/>
    <property type="match status" value="1"/>
</dbReference>
<evidence type="ECO:0000256" key="3">
    <source>
        <dbReference type="ARBA" id="ARBA00023274"/>
    </source>
</evidence>
<dbReference type="Proteomes" id="UP000034591">
    <property type="component" value="Unassembled WGS sequence"/>
</dbReference>
<evidence type="ECO:0000313" key="5">
    <source>
        <dbReference type="EMBL" id="KKQ37876.1"/>
    </source>
</evidence>
<proteinExistence type="inferred from homology"/>
<dbReference type="PANTHER" id="PTHR15680:SF9">
    <property type="entry name" value="LARGE RIBOSOMAL SUBUNIT PROTEIN BL19M"/>
    <property type="match status" value="1"/>
</dbReference>
<evidence type="ECO:0000256" key="1">
    <source>
        <dbReference type="ARBA" id="ARBA00005781"/>
    </source>
</evidence>
<protein>
    <recommendedName>
        <fullName evidence="4">50S ribosomal protein L19</fullName>
    </recommendedName>
</protein>
<dbReference type="InterPro" id="IPR038657">
    <property type="entry name" value="Ribosomal_bL19_sf"/>
</dbReference>
<comment type="caution">
    <text evidence="5">The sequence shown here is derived from an EMBL/GenBank/DDBJ whole genome shotgun (WGS) entry which is preliminary data.</text>
</comment>
<dbReference type="STRING" id="1618545.US53_C0007G0015"/>
<dbReference type="AlphaFoldDB" id="A0A0G0KBA6"/>
<keyword evidence="2 5" id="KW-0689">Ribosomal protein</keyword>
<dbReference type="GO" id="GO:0006412">
    <property type="term" value="P:translation"/>
    <property type="evidence" value="ECO:0007669"/>
    <property type="project" value="InterPro"/>
</dbReference>
<evidence type="ECO:0000256" key="4">
    <source>
        <dbReference type="RuleBase" id="RU000559"/>
    </source>
</evidence>
<organism evidence="5 6">
    <name type="scientific">Candidatus Woesebacteria bacterium GW2011_GWA1_37_7</name>
    <dbReference type="NCBI Taxonomy" id="1618545"/>
    <lineage>
        <taxon>Bacteria</taxon>
        <taxon>Candidatus Woeseibacteriota</taxon>
    </lineage>
</organism>
<sequence>MALQLTFGKDKEAVTFGVGDVIRVTQRIKEGSKEREQMFEGTVLKIRGHAGNKTFTVRKIGVQQIGIERIFNILSPALEKITVIRSGLKGVRHAKIYFIRHKPRREIEKIYSRASLRK</sequence>
<accession>A0A0G0KBA6</accession>
<dbReference type="SUPFAM" id="SSF50104">
    <property type="entry name" value="Translation proteins SH3-like domain"/>
    <property type="match status" value="1"/>
</dbReference>
<dbReference type="InterPro" id="IPR008991">
    <property type="entry name" value="Translation_prot_SH3-like_sf"/>
</dbReference>